<dbReference type="EMBL" id="BMSJ01000013">
    <property type="protein sequence ID" value="GGR46966.1"/>
    <property type="molecule type" value="Genomic_DNA"/>
</dbReference>
<reference evidence="2 3" key="1">
    <citation type="journal article" date="2014" name="Int. J. Syst. Evol. Microbiol.">
        <title>Complete genome sequence of Corynebacterium casei LMG S-19264T (=DSM 44701T), isolated from a smear-ripened cheese.</title>
        <authorList>
            <consortium name="US DOE Joint Genome Institute (JGI-PGF)"/>
            <person name="Walter F."/>
            <person name="Albersmeier A."/>
            <person name="Kalinowski J."/>
            <person name="Ruckert C."/>
        </authorList>
    </citation>
    <scope>NUCLEOTIDE SEQUENCE [LARGE SCALE GENOMIC DNA]</scope>
    <source>
        <strain evidence="2 3">JCM 4205</strain>
    </source>
</reference>
<organism evidence="2 3">
    <name type="scientific">Streptomyces cinereoruber</name>
    <dbReference type="NCBI Taxonomy" id="67260"/>
    <lineage>
        <taxon>Bacteria</taxon>
        <taxon>Bacillati</taxon>
        <taxon>Actinomycetota</taxon>
        <taxon>Actinomycetes</taxon>
        <taxon>Kitasatosporales</taxon>
        <taxon>Streptomycetaceae</taxon>
        <taxon>Streptomyces</taxon>
    </lineage>
</organism>
<sequence length="69" mass="7485">MWEKGTPRYRVAAGRGETRASGGTRGVAYAGQKLTVYLTVPSTVTARDPRRAQARPRPPAGTKTRGETR</sequence>
<name>A0AAV4KT93_9ACTN</name>
<feature type="region of interest" description="Disordered" evidence="1">
    <location>
        <begin position="1"/>
        <end position="24"/>
    </location>
</feature>
<feature type="region of interest" description="Disordered" evidence="1">
    <location>
        <begin position="41"/>
        <end position="69"/>
    </location>
</feature>
<evidence type="ECO:0000313" key="2">
    <source>
        <dbReference type="EMBL" id="GGR46966.1"/>
    </source>
</evidence>
<proteinExistence type="predicted"/>
<dbReference type="AlphaFoldDB" id="A0AAV4KT93"/>
<comment type="caution">
    <text evidence="2">The sequence shown here is derived from an EMBL/GenBank/DDBJ whole genome shotgun (WGS) entry which is preliminary data.</text>
</comment>
<evidence type="ECO:0000313" key="3">
    <source>
        <dbReference type="Proteomes" id="UP000642014"/>
    </source>
</evidence>
<gene>
    <name evidence="2" type="ORF">GCM10010497_58070</name>
</gene>
<protein>
    <submittedName>
        <fullName evidence="2">Uncharacterized protein</fullName>
    </submittedName>
</protein>
<dbReference type="Proteomes" id="UP000642014">
    <property type="component" value="Unassembled WGS sequence"/>
</dbReference>
<evidence type="ECO:0000256" key="1">
    <source>
        <dbReference type="SAM" id="MobiDB-lite"/>
    </source>
</evidence>
<accession>A0AAV4KT93</accession>